<proteinExistence type="inferred from homology"/>
<keyword evidence="6" id="KW-1185">Reference proteome</keyword>
<keyword evidence="4" id="KW-0964">Secreted</keyword>
<organism evidence="6 7">
    <name type="scientific">Panagrellus redivivus</name>
    <name type="common">Microworm</name>
    <dbReference type="NCBI Taxonomy" id="6233"/>
    <lineage>
        <taxon>Eukaryota</taxon>
        <taxon>Metazoa</taxon>
        <taxon>Ecdysozoa</taxon>
        <taxon>Nematoda</taxon>
        <taxon>Chromadorea</taxon>
        <taxon>Rhabditida</taxon>
        <taxon>Tylenchina</taxon>
        <taxon>Panagrolaimomorpha</taxon>
        <taxon>Panagrolaimoidea</taxon>
        <taxon>Panagrolaimidae</taxon>
        <taxon>Panagrellus</taxon>
    </lineage>
</organism>
<comment type="subcellular location">
    <subcellularLocation>
        <location evidence="1">Secreted</location>
    </subcellularLocation>
</comment>
<sequence length="103" mass="12405">MVNSSERNLKLHCQSNLTDLRDQFIYEGEKFEFSFYDFDPENKHFWCDAYGLNNFFESFDIFGKTAPSDDVMIWYLQPDGLYYNDTNESGYRQSWWTWSDTAL</sequence>
<evidence type="ECO:0000256" key="3">
    <source>
        <dbReference type="ARBA" id="ARBA00022471"/>
    </source>
</evidence>
<evidence type="ECO:0000256" key="4">
    <source>
        <dbReference type="ARBA" id="ARBA00022525"/>
    </source>
</evidence>
<dbReference type="GO" id="GO:0060320">
    <property type="term" value="P:rejection of self pollen"/>
    <property type="evidence" value="ECO:0007669"/>
    <property type="project" value="UniProtKB-KW"/>
</dbReference>
<evidence type="ECO:0000313" key="7">
    <source>
        <dbReference type="WBParaSite" id="Pan_g21735.t1"/>
    </source>
</evidence>
<dbReference type="WBParaSite" id="Pan_g21735.t1">
    <property type="protein sequence ID" value="Pan_g21735.t1"/>
    <property type="gene ID" value="Pan_g21735"/>
</dbReference>
<evidence type="ECO:0000313" key="6">
    <source>
        <dbReference type="Proteomes" id="UP000492821"/>
    </source>
</evidence>
<evidence type="ECO:0000256" key="2">
    <source>
        <dbReference type="ARBA" id="ARBA00005581"/>
    </source>
</evidence>
<keyword evidence="3" id="KW-0713">Self-incompatibility</keyword>
<protein>
    <submittedName>
        <fullName evidence="7">S-protein homolog</fullName>
    </submittedName>
</protein>
<dbReference type="Pfam" id="PF05938">
    <property type="entry name" value="Self-incomp_S1"/>
    <property type="match status" value="1"/>
</dbReference>
<reference evidence="6" key="1">
    <citation type="journal article" date="2013" name="Genetics">
        <title>The draft genome and transcriptome of Panagrellus redivivus are shaped by the harsh demands of a free-living lifestyle.</title>
        <authorList>
            <person name="Srinivasan J."/>
            <person name="Dillman A.R."/>
            <person name="Macchietto M.G."/>
            <person name="Heikkinen L."/>
            <person name="Lakso M."/>
            <person name="Fracchia K.M."/>
            <person name="Antoshechkin I."/>
            <person name="Mortazavi A."/>
            <person name="Wong G."/>
            <person name="Sternberg P.W."/>
        </authorList>
    </citation>
    <scope>NUCLEOTIDE SEQUENCE [LARGE SCALE GENOMIC DNA]</scope>
    <source>
        <strain evidence="6">MT8872</strain>
    </source>
</reference>
<dbReference type="InterPro" id="IPR010264">
    <property type="entry name" value="Self-incomp_S1"/>
</dbReference>
<name>A0A7E4VKV2_PANRE</name>
<dbReference type="AlphaFoldDB" id="A0A7E4VKV2"/>
<evidence type="ECO:0000256" key="5">
    <source>
        <dbReference type="ARBA" id="ARBA00022729"/>
    </source>
</evidence>
<comment type="similarity">
    <text evidence="2">Belongs to the plant self-incompatibility (S1) protein family.</text>
</comment>
<reference evidence="7" key="2">
    <citation type="submission" date="2020-10" db="UniProtKB">
        <authorList>
            <consortium name="WormBaseParasite"/>
        </authorList>
    </citation>
    <scope>IDENTIFICATION</scope>
</reference>
<evidence type="ECO:0000256" key="1">
    <source>
        <dbReference type="ARBA" id="ARBA00004613"/>
    </source>
</evidence>
<accession>A0A7E4VKV2</accession>
<dbReference type="Proteomes" id="UP000492821">
    <property type="component" value="Unassembled WGS sequence"/>
</dbReference>
<dbReference type="GO" id="GO:0005576">
    <property type="term" value="C:extracellular region"/>
    <property type="evidence" value="ECO:0007669"/>
    <property type="project" value="UniProtKB-SubCell"/>
</dbReference>
<keyword evidence="5" id="KW-0732">Signal</keyword>